<feature type="domain" description="USP" evidence="4">
    <location>
        <begin position="512"/>
        <end position="918"/>
    </location>
</feature>
<comment type="catalytic activity">
    <reaction evidence="2">
        <text>Thiol-dependent hydrolysis of ester, thioester, amide, peptide and isopeptide bonds formed by the C-terminal Gly of ubiquitin (a 76-residue protein attached to proteins as an intracellular targeting signal).</text>
        <dbReference type="EC" id="3.4.19.12"/>
    </reaction>
</comment>
<dbReference type="SUPFAM" id="SSF54001">
    <property type="entry name" value="Cysteine proteinases"/>
    <property type="match status" value="1"/>
</dbReference>
<gene>
    <name evidence="5" type="ORF">COCSUDRAFT_43263</name>
</gene>
<dbReference type="EMBL" id="AGSI01000012">
    <property type="protein sequence ID" value="EIE21567.1"/>
    <property type="molecule type" value="Genomic_DNA"/>
</dbReference>
<feature type="compositionally biased region" description="Basic and acidic residues" evidence="3">
    <location>
        <begin position="7"/>
        <end position="32"/>
    </location>
</feature>
<accession>I0YT48</accession>
<feature type="compositionally biased region" description="Basic and acidic residues" evidence="3">
    <location>
        <begin position="630"/>
        <end position="649"/>
    </location>
</feature>
<evidence type="ECO:0000256" key="3">
    <source>
        <dbReference type="SAM" id="MobiDB-lite"/>
    </source>
</evidence>
<dbReference type="PROSITE" id="PS00973">
    <property type="entry name" value="USP_2"/>
    <property type="match status" value="1"/>
</dbReference>
<dbReference type="STRING" id="574566.I0YT48"/>
<dbReference type="Gene3D" id="3.90.70.10">
    <property type="entry name" value="Cysteine proteinases"/>
    <property type="match status" value="2"/>
</dbReference>
<dbReference type="InterPro" id="IPR018200">
    <property type="entry name" value="USP_CS"/>
</dbReference>
<keyword evidence="6" id="KW-1185">Reference proteome</keyword>
<dbReference type="Pfam" id="PF00443">
    <property type="entry name" value="UCH"/>
    <property type="match status" value="1"/>
</dbReference>
<feature type="compositionally biased region" description="Basic and acidic residues" evidence="3">
    <location>
        <begin position="395"/>
        <end position="404"/>
    </location>
</feature>
<feature type="region of interest" description="Disordered" evidence="3">
    <location>
        <begin position="630"/>
        <end position="685"/>
    </location>
</feature>
<protein>
    <recommendedName>
        <fullName evidence="2">Ubiquitin carboxyl-terminal hydrolase</fullName>
        <ecNumber evidence="2">3.4.19.12</ecNumber>
    </recommendedName>
</protein>
<dbReference type="PROSITE" id="PS50235">
    <property type="entry name" value="USP_3"/>
    <property type="match status" value="1"/>
</dbReference>
<feature type="region of interest" description="Disordered" evidence="3">
    <location>
        <begin position="194"/>
        <end position="220"/>
    </location>
</feature>
<feature type="region of interest" description="Disordered" evidence="3">
    <location>
        <begin position="1"/>
        <end position="47"/>
    </location>
</feature>
<feature type="compositionally biased region" description="Polar residues" evidence="3">
    <location>
        <begin position="89"/>
        <end position="103"/>
    </location>
</feature>
<dbReference type="OrthoDB" id="292964at2759"/>
<dbReference type="InterPro" id="IPR001394">
    <property type="entry name" value="Peptidase_C19_UCH"/>
</dbReference>
<dbReference type="GO" id="GO:0016579">
    <property type="term" value="P:protein deubiquitination"/>
    <property type="evidence" value="ECO:0007669"/>
    <property type="project" value="InterPro"/>
</dbReference>
<dbReference type="GO" id="GO:0006508">
    <property type="term" value="P:proteolysis"/>
    <property type="evidence" value="ECO:0007669"/>
    <property type="project" value="UniProtKB-KW"/>
</dbReference>
<proteinExistence type="inferred from homology"/>
<comment type="similarity">
    <text evidence="1 2">Belongs to the peptidase C19 family.</text>
</comment>
<dbReference type="PROSITE" id="PS00972">
    <property type="entry name" value="USP_1"/>
    <property type="match status" value="1"/>
</dbReference>
<dbReference type="InterPro" id="IPR038765">
    <property type="entry name" value="Papain-like_cys_pep_sf"/>
</dbReference>
<dbReference type="CDD" id="cd02674">
    <property type="entry name" value="Peptidase_C19R"/>
    <property type="match status" value="1"/>
</dbReference>
<feature type="region of interest" description="Disordered" evidence="3">
    <location>
        <begin position="63"/>
        <end position="180"/>
    </location>
</feature>
<keyword evidence="2" id="KW-0378">Hydrolase</keyword>
<sequence>MSRGKKEKKEKGLKHAAEKEGAPERSSFEEVHAPAADSETQAPHTSGFFSRLVSSPFAAASLEADTPAAGHGVEGKDASGDSATGPEGRTQSSDGSAAKNNDQGGKKGHRRVHSLGSYLPSWVVKRTASIPSNLDKAVEAHKDDDKTPPSPKTPRSQTEDAEAAGASAEPPAVPPKTPELTRNQSALSCFGLGGKVATGEDGDEQVENSKGSKGNDADAMPSGSVGLRNIGNTCFINSALQVLRWTPGFAELLVPDLLSGDFLPLSSSARPAEESTRDAAVSALPATSSQMAPLSLSAAAASAEAEPQAAAAAPEAVEGGLSSGCSAQEDPVSSAAMEDPAVLARTLDSSPVPSPLPTIRENSPALAETECLAPVRTKPSLEGHEEEDEAETEPAAEHATHSTKDAHALGAISVQQKSNVAPQEGSGASEELGKVQTEGGAKQGGSPLGPVTPAHSEIPFAHPSLASPPSSLWGHNSAHSDTSTGSAQAAEEPQLDVGGVSKGSAAEGVELAGLEEVVCACGMHTVGHLAGGSSAVNAVTVAAVPMAIKLPERKTPPLERGEMADAFRQLTKQVYSERPGAAVDPTALVKKLYQLPQCADFQDGGQHDCQEALRSILLGLHDDLNRVVKESEKPKAAPEEAAVEGKEQEAAQVGSEEEEESAPKQEASEVPKEEGAGDAEGVEVPKEDLEAAKADREWARHLAQDNSVIYDLFSGQLQSSIKCHKCNNRFTTYEVFLDLSVPLTKEGKGGMLNFFSKNSTPSIEDCLHAFTTDEVMQGDEAFQCEHCNERTSATKHFRIHRLPKVLLLHIKRFKYTGTTREKITTNVTFPLKNLSLQPFVSDESGLEDADTSKYELFAVSNHIGSITNGHYMAVCKAPPPPGAKDKDQWFCYSDDSVKRVPASAVPSPNAYLLCYHRKDAEAKAADRGRLRPEV</sequence>
<comment type="function">
    <text evidence="2">Recognizes and hydrolyzes the peptide bond at the C-terminal Gly of ubiquitin. Involved in the processing of poly-ubiquitin precursors as well as that of ubiquitinated proteins.</text>
</comment>
<evidence type="ECO:0000256" key="1">
    <source>
        <dbReference type="ARBA" id="ARBA00009085"/>
    </source>
</evidence>
<dbReference type="KEGG" id="csl:COCSUDRAFT_43263"/>
<keyword evidence="2" id="KW-0833">Ubl conjugation pathway</keyword>
<dbReference type="GeneID" id="17039551"/>
<dbReference type="EC" id="3.4.19.12" evidence="2"/>
<dbReference type="PANTHER" id="PTHR21646">
    <property type="entry name" value="UBIQUITIN CARBOXYL-TERMINAL HYDROLASE"/>
    <property type="match status" value="1"/>
</dbReference>
<dbReference type="eggNOG" id="KOG1868">
    <property type="taxonomic scope" value="Eukaryota"/>
</dbReference>
<feature type="compositionally biased region" description="Low complexity" evidence="3">
    <location>
        <begin position="459"/>
        <end position="472"/>
    </location>
</feature>
<dbReference type="PANTHER" id="PTHR21646:SF23">
    <property type="entry name" value="UBIQUITIN CARBOXYL-TERMINAL HYDROLASE USP2"/>
    <property type="match status" value="1"/>
</dbReference>
<reference evidence="5 6" key="1">
    <citation type="journal article" date="2012" name="Genome Biol.">
        <title>The genome of the polar eukaryotic microalga coccomyxa subellipsoidea reveals traits of cold adaptation.</title>
        <authorList>
            <person name="Blanc G."/>
            <person name="Agarkova I."/>
            <person name="Grimwood J."/>
            <person name="Kuo A."/>
            <person name="Brueggeman A."/>
            <person name="Dunigan D."/>
            <person name="Gurnon J."/>
            <person name="Ladunga I."/>
            <person name="Lindquist E."/>
            <person name="Lucas S."/>
            <person name="Pangilinan J."/>
            <person name="Proschold T."/>
            <person name="Salamov A."/>
            <person name="Schmutz J."/>
            <person name="Weeks D."/>
            <person name="Yamada T."/>
            <person name="Claverie J.M."/>
            <person name="Grigoriev I."/>
            <person name="Van Etten J."/>
            <person name="Lomsadze A."/>
            <person name="Borodovsky M."/>
        </authorList>
    </citation>
    <scope>NUCLEOTIDE SEQUENCE [LARGE SCALE GENOMIC DNA]</scope>
    <source>
        <strain evidence="5 6">C-169</strain>
    </source>
</reference>
<evidence type="ECO:0000256" key="2">
    <source>
        <dbReference type="RuleBase" id="RU366025"/>
    </source>
</evidence>
<keyword evidence="2" id="KW-0645">Protease</keyword>
<evidence type="ECO:0000313" key="5">
    <source>
        <dbReference type="EMBL" id="EIE21567.1"/>
    </source>
</evidence>
<organism evidence="5 6">
    <name type="scientific">Coccomyxa subellipsoidea (strain C-169)</name>
    <name type="common">Green microalga</name>
    <dbReference type="NCBI Taxonomy" id="574566"/>
    <lineage>
        <taxon>Eukaryota</taxon>
        <taxon>Viridiplantae</taxon>
        <taxon>Chlorophyta</taxon>
        <taxon>core chlorophytes</taxon>
        <taxon>Trebouxiophyceae</taxon>
        <taxon>Trebouxiophyceae incertae sedis</taxon>
        <taxon>Coccomyxaceae</taxon>
        <taxon>Coccomyxa</taxon>
        <taxon>Coccomyxa subellipsoidea</taxon>
    </lineage>
</organism>
<dbReference type="InterPro" id="IPR028889">
    <property type="entry name" value="USP"/>
</dbReference>
<dbReference type="InterPro" id="IPR050185">
    <property type="entry name" value="Ub_carboxyl-term_hydrolase"/>
</dbReference>
<feature type="compositionally biased region" description="Polar residues" evidence="3">
    <location>
        <begin position="38"/>
        <end position="47"/>
    </location>
</feature>
<keyword evidence="2" id="KW-0788">Thiol protease</keyword>
<dbReference type="AlphaFoldDB" id="I0YT48"/>
<evidence type="ECO:0000259" key="4">
    <source>
        <dbReference type="PROSITE" id="PS50235"/>
    </source>
</evidence>
<feature type="compositionally biased region" description="Acidic residues" evidence="3">
    <location>
        <begin position="384"/>
        <end position="394"/>
    </location>
</feature>
<feature type="compositionally biased region" description="Basic and acidic residues" evidence="3">
    <location>
        <begin position="661"/>
        <end position="675"/>
    </location>
</feature>
<feature type="compositionally biased region" description="Polar residues" evidence="3">
    <location>
        <begin position="473"/>
        <end position="487"/>
    </location>
</feature>
<dbReference type="GO" id="GO:0004843">
    <property type="term" value="F:cysteine-type deubiquitinase activity"/>
    <property type="evidence" value="ECO:0007669"/>
    <property type="project" value="UniProtKB-UniRule"/>
</dbReference>
<evidence type="ECO:0000313" key="6">
    <source>
        <dbReference type="Proteomes" id="UP000007264"/>
    </source>
</evidence>
<comment type="caution">
    <text evidence="5">The sequence shown here is derived from an EMBL/GenBank/DDBJ whole genome shotgun (WGS) entry which is preliminary data.</text>
</comment>
<name>I0YT48_COCSC</name>
<feature type="region of interest" description="Disordered" evidence="3">
    <location>
        <begin position="416"/>
        <end position="501"/>
    </location>
</feature>
<dbReference type="RefSeq" id="XP_005646111.1">
    <property type="nucleotide sequence ID" value="XM_005646054.1"/>
</dbReference>
<feature type="compositionally biased region" description="Basic and acidic residues" evidence="3">
    <location>
        <begin position="136"/>
        <end position="147"/>
    </location>
</feature>
<dbReference type="Proteomes" id="UP000007264">
    <property type="component" value="Unassembled WGS sequence"/>
</dbReference>
<feature type="region of interest" description="Disordered" evidence="3">
    <location>
        <begin position="310"/>
        <end position="404"/>
    </location>
</feature>